<dbReference type="RefSeq" id="WP_204818676.1">
    <property type="nucleotide sequence ID" value="NZ_JANHOF010000005.1"/>
</dbReference>
<dbReference type="Gene3D" id="3.30.70.100">
    <property type="match status" value="1"/>
</dbReference>
<dbReference type="PANTHER" id="PTHR34389:SF2">
    <property type="entry name" value="L-RHAMNOSE MUTAROTASE"/>
    <property type="match status" value="1"/>
</dbReference>
<reference evidence="1 2" key="1">
    <citation type="submission" date="2024-09" db="EMBL/GenBank/DDBJ databases">
        <authorList>
            <person name="Sun Q."/>
            <person name="Mori K."/>
        </authorList>
    </citation>
    <scope>NUCLEOTIDE SEQUENCE [LARGE SCALE GENOMIC DNA]</scope>
    <source>
        <strain evidence="1 2">CCM 4839</strain>
    </source>
</reference>
<evidence type="ECO:0000313" key="2">
    <source>
        <dbReference type="Proteomes" id="UP001589818"/>
    </source>
</evidence>
<name>A0ABV6JAT8_9BACL</name>
<dbReference type="InterPro" id="IPR008000">
    <property type="entry name" value="Rham/fucose_mutarotase"/>
</dbReference>
<keyword evidence="2" id="KW-1185">Reference proteome</keyword>
<dbReference type="InterPro" id="IPR011008">
    <property type="entry name" value="Dimeric_a/b-barrel"/>
</dbReference>
<comment type="caution">
    <text evidence="1">The sequence shown here is derived from an EMBL/GenBank/DDBJ whole genome shotgun (WGS) entry which is preliminary data.</text>
</comment>
<gene>
    <name evidence="1" type="ORF">ACFFJ8_16155</name>
</gene>
<evidence type="ECO:0000313" key="1">
    <source>
        <dbReference type="EMBL" id="MFC0392906.1"/>
    </source>
</evidence>
<sequence>MARHFFKMACKPGCEQEYVKRHEAVFPDLLASLKRVGVSHYSIFMKGTELYAYMVVDDYDKAMAELGNDPANQRWQVSMYDLMETDENGVIVEVIDNEVFYLA</sequence>
<proteinExistence type="predicted"/>
<dbReference type="Pfam" id="PF05336">
    <property type="entry name" value="rhaM"/>
    <property type="match status" value="1"/>
</dbReference>
<dbReference type="SUPFAM" id="SSF54909">
    <property type="entry name" value="Dimeric alpha+beta barrel"/>
    <property type="match status" value="1"/>
</dbReference>
<dbReference type="Proteomes" id="UP001589818">
    <property type="component" value="Unassembled WGS sequence"/>
</dbReference>
<protein>
    <submittedName>
        <fullName evidence="1">L-rhamnose mutarotase</fullName>
    </submittedName>
</protein>
<organism evidence="1 2">
    <name type="scientific">Paenibacillus mendelii</name>
    <dbReference type="NCBI Taxonomy" id="206163"/>
    <lineage>
        <taxon>Bacteria</taxon>
        <taxon>Bacillati</taxon>
        <taxon>Bacillota</taxon>
        <taxon>Bacilli</taxon>
        <taxon>Bacillales</taxon>
        <taxon>Paenibacillaceae</taxon>
        <taxon>Paenibacillus</taxon>
    </lineage>
</organism>
<dbReference type="EMBL" id="JBHLVF010000023">
    <property type="protein sequence ID" value="MFC0392906.1"/>
    <property type="molecule type" value="Genomic_DNA"/>
</dbReference>
<dbReference type="PANTHER" id="PTHR34389">
    <property type="entry name" value="L-RHAMNOSE MUTAROTASE"/>
    <property type="match status" value="1"/>
</dbReference>
<accession>A0ABV6JAT8</accession>